<dbReference type="PANTHER" id="PTHR42839">
    <property type="entry name" value="ISOCHORISMATE SYNTHASE ENTC"/>
    <property type="match status" value="1"/>
</dbReference>
<comment type="caution">
    <text evidence="7">The sequence shown here is derived from an EMBL/GenBank/DDBJ whole genome shotgun (WGS) entry which is preliminary data.</text>
</comment>
<evidence type="ECO:0000256" key="5">
    <source>
        <dbReference type="ARBA" id="ARBA00041564"/>
    </source>
</evidence>
<dbReference type="EMBL" id="QRAY01000001">
    <property type="protein sequence ID" value="RDS60487.1"/>
    <property type="molecule type" value="Genomic_DNA"/>
</dbReference>
<comment type="similarity">
    <text evidence="2">Belongs to the isochorismate synthase family.</text>
</comment>
<dbReference type="Gene3D" id="3.60.120.10">
    <property type="entry name" value="Anthranilate synthase"/>
    <property type="match status" value="1"/>
</dbReference>
<keyword evidence="8" id="KW-1185">Reference proteome</keyword>
<accession>A0ABX9I7I8</accession>
<dbReference type="SUPFAM" id="SSF56322">
    <property type="entry name" value="ADC synthase"/>
    <property type="match status" value="1"/>
</dbReference>
<sequence>MVGFLTEEELQNTFALASDAVYFATPDGQTKYYGFGKQAELIGASFDQVQEWLTTLKKDEPKPVFGGFAFDDQQNADSELMNGYFMQPAIVYDVVNHKSSGQPIDLVRHQTSFNTTIKQITDEIDWPVRIQEAIDDMKQNKQHAKVVLGRQRQVALSDPLDEKQLLKKLQNSQSTSYQFVLKHCDELFVSATPERLVKITNGQLATAAVAGTIKRGTDVASDQALADTLWHDTKNRIEHETVVATIKERLQAAQVQALTVPDEPQIMKNPQVQHLYTPITGQLAPDSNLLQIAAALHPTPALGGKPRDWALAEIAQIEKQPRGLFSGPVGMIDPDGDGEFIVGIRSMWYRENLATLFAGAGILADSDAQMEYQETALKLLPMMNLLKEQTENDG</sequence>
<evidence type="ECO:0000313" key="8">
    <source>
        <dbReference type="Proteomes" id="UP000254492"/>
    </source>
</evidence>
<name>A0ABX9I7I8_9LACO</name>
<dbReference type="Proteomes" id="UP000254492">
    <property type="component" value="Unassembled WGS sequence"/>
</dbReference>
<dbReference type="GO" id="GO:0008909">
    <property type="term" value="F:isochorismate synthase activity"/>
    <property type="evidence" value="ECO:0007669"/>
    <property type="project" value="UniProtKB-EC"/>
</dbReference>
<evidence type="ECO:0000256" key="4">
    <source>
        <dbReference type="ARBA" id="ARBA00023235"/>
    </source>
</evidence>
<dbReference type="PANTHER" id="PTHR42839:SF2">
    <property type="entry name" value="ISOCHORISMATE SYNTHASE ENTC"/>
    <property type="match status" value="1"/>
</dbReference>
<keyword evidence="4 7" id="KW-0413">Isomerase</keyword>
<dbReference type="InterPro" id="IPR015890">
    <property type="entry name" value="Chorismate_C"/>
</dbReference>
<evidence type="ECO:0000256" key="2">
    <source>
        <dbReference type="ARBA" id="ARBA00005297"/>
    </source>
</evidence>
<organism evidence="7 8">
    <name type="scientific">Weissella thailandensis</name>
    <dbReference type="NCBI Taxonomy" id="89061"/>
    <lineage>
        <taxon>Bacteria</taxon>
        <taxon>Bacillati</taxon>
        <taxon>Bacillota</taxon>
        <taxon>Bacilli</taxon>
        <taxon>Lactobacillales</taxon>
        <taxon>Lactobacillaceae</taxon>
        <taxon>Weissella</taxon>
    </lineage>
</organism>
<dbReference type="NCBIfam" id="TIGR00543">
    <property type="entry name" value="isochor_syn"/>
    <property type="match status" value="1"/>
</dbReference>
<feature type="domain" description="Chorismate-utilising enzyme C-terminal" evidence="6">
    <location>
        <begin position="125"/>
        <end position="378"/>
    </location>
</feature>
<dbReference type="InterPro" id="IPR004561">
    <property type="entry name" value="IsoChor_synthase"/>
</dbReference>
<evidence type="ECO:0000259" key="6">
    <source>
        <dbReference type="Pfam" id="PF00425"/>
    </source>
</evidence>
<dbReference type="Pfam" id="PF00425">
    <property type="entry name" value="Chorismate_bind"/>
    <property type="match status" value="1"/>
</dbReference>
<evidence type="ECO:0000313" key="7">
    <source>
        <dbReference type="EMBL" id="RDS60487.1"/>
    </source>
</evidence>
<dbReference type="InterPro" id="IPR005801">
    <property type="entry name" value="ADC_synthase"/>
</dbReference>
<comment type="catalytic activity">
    <reaction evidence="1">
        <text>chorismate = isochorismate</text>
        <dbReference type="Rhea" id="RHEA:18985"/>
        <dbReference type="ChEBI" id="CHEBI:29748"/>
        <dbReference type="ChEBI" id="CHEBI:29780"/>
        <dbReference type="EC" id="5.4.4.2"/>
    </reaction>
</comment>
<proteinExistence type="inferred from homology"/>
<reference evidence="7 8" key="1">
    <citation type="submission" date="2018-07" db="EMBL/GenBank/DDBJ databases">
        <title>Genome-based reclassification of Weissella jogaejeotgali as Weissella thailandensis.</title>
        <authorList>
            <person name="Chun J."/>
            <person name="Kim B.-Y."/>
            <person name="Kwak M.-J."/>
        </authorList>
    </citation>
    <scope>NUCLEOTIDE SEQUENCE [LARGE SCALE GENOMIC DNA]</scope>
    <source>
        <strain evidence="7 8">KCTC 3751</strain>
    </source>
</reference>
<evidence type="ECO:0000256" key="1">
    <source>
        <dbReference type="ARBA" id="ARBA00000799"/>
    </source>
</evidence>
<dbReference type="EC" id="5.4.4.2" evidence="3"/>
<evidence type="ECO:0000256" key="3">
    <source>
        <dbReference type="ARBA" id="ARBA00012824"/>
    </source>
</evidence>
<gene>
    <name evidence="7" type="ORF">DWV05_00865</name>
</gene>
<protein>
    <recommendedName>
        <fullName evidence="3">isochorismate synthase</fullName>
        <ecNumber evidence="3">5.4.4.2</ecNumber>
    </recommendedName>
    <alternativeName>
        <fullName evidence="5">Isochorismate mutase</fullName>
    </alternativeName>
</protein>